<organism evidence="3 4">
    <name type="scientific">Ruminococcus difficilis</name>
    <dbReference type="NCBI Taxonomy" id="2763069"/>
    <lineage>
        <taxon>Bacteria</taxon>
        <taxon>Bacillati</taxon>
        <taxon>Bacillota</taxon>
        <taxon>Clostridia</taxon>
        <taxon>Eubacteriales</taxon>
        <taxon>Oscillospiraceae</taxon>
        <taxon>Ruminococcus</taxon>
    </lineage>
</organism>
<feature type="compositionally biased region" description="Basic and acidic residues" evidence="1">
    <location>
        <begin position="370"/>
        <end position="380"/>
    </location>
</feature>
<proteinExistence type="predicted"/>
<name>A0A934WSL1_9FIRM</name>
<feature type="transmembrane region" description="Helical" evidence="2">
    <location>
        <begin position="7"/>
        <end position="30"/>
    </location>
</feature>
<dbReference type="PANTHER" id="PTHR35271">
    <property type="entry name" value="ABC TRANSPORTER, SUBSTRATE-BINDING LIPOPROTEIN-RELATED"/>
    <property type="match status" value="1"/>
</dbReference>
<protein>
    <submittedName>
        <fullName evidence="3">ABC transporter substrate-binding protein</fullName>
    </submittedName>
</protein>
<dbReference type="AlphaFoldDB" id="A0A934WSL1"/>
<keyword evidence="2" id="KW-1133">Transmembrane helix</keyword>
<dbReference type="Gene3D" id="3.40.50.2300">
    <property type="match status" value="2"/>
</dbReference>
<evidence type="ECO:0000256" key="2">
    <source>
        <dbReference type="SAM" id="Phobius"/>
    </source>
</evidence>
<evidence type="ECO:0000313" key="3">
    <source>
        <dbReference type="EMBL" id="MBK6089183.1"/>
    </source>
</evidence>
<sequence length="380" mass="41026">MKKRIPIVLLSILLVIVIAGVAFLAVRMAVKSKNEKDNSISTNDSVVSGAQVAETIYSDHYKVGIVQTGLGSASKDCYSGFMLEMDERNLLGNIEVTYVVEDNEEVCRTKIKELLDGGCDLLYTIGRFASETAAELTKDKPVVFAAVNSPDVIGLVDSNEVPGGNVTGVSSYTPCFEQIDLIKTLMPKAKTVASLYSGTDPDAVEQGIVAAREAENIGLTCTQYTIDDKDSLDSALDKIKEAKTETIYVPVDKFLYANIDTLITFSHENKIPIFCGDETILAQGALATSVISYESIGRKAADMVHDILFEHVKTSTLPVAYKHDCTNMVNAEIRDKLGIEIPATALGEVEMWTKPTEPPAETKPAPAATKADEAAESKAE</sequence>
<dbReference type="InterPro" id="IPR007487">
    <property type="entry name" value="ABC_transpt-TYRBP-like"/>
</dbReference>
<dbReference type="CDD" id="cd06325">
    <property type="entry name" value="PBP1_ABC_unchar_transporter"/>
    <property type="match status" value="1"/>
</dbReference>
<dbReference type="InterPro" id="IPR028082">
    <property type="entry name" value="Peripla_BP_I"/>
</dbReference>
<gene>
    <name evidence="3" type="ORF">JKK62_11125</name>
</gene>
<accession>A0A934WSL1</accession>
<dbReference type="EMBL" id="JAEQMG010000117">
    <property type="protein sequence ID" value="MBK6089183.1"/>
    <property type="molecule type" value="Genomic_DNA"/>
</dbReference>
<evidence type="ECO:0000313" key="4">
    <source>
        <dbReference type="Proteomes" id="UP000633365"/>
    </source>
</evidence>
<dbReference type="Pfam" id="PF04392">
    <property type="entry name" value="ABC_sub_bind"/>
    <property type="match status" value="1"/>
</dbReference>
<evidence type="ECO:0000256" key="1">
    <source>
        <dbReference type="SAM" id="MobiDB-lite"/>
    </source>
</evidence>
<keyword evidence="2" id="KW-0812">Transmembrane</keyword>
<dbReference type="SUPFAM" id="SSF53822">
    <property type="entry name" value="Periplasmic binding protein-like I"/>
    <property type="match status" value="1"/>
</dbReference>
<dbReference type="Proteomes" id="UP000633365">
    <property type="component" value="Unassembled WGS sequence"/>
</dbReference>
<reference evidence="3" key="1">
    <citation type="submission" date="2021-01" db="EMBL/GenBank/DDBJ databases">
        <title>Genome public.</title>
        <authorList>
            <person name="Liu C."/>
            <person name="Sun Q."/>
        </authorList>
    </citation>
    <scope>NUCLEOTIDE SEQUENCE</scope>
    <source>
        <strain evidence="3">M6</strain>
    </source>
</reference>
<dbReference type="PANTHER" id="PTHR35271:SF1">
    <property type="entry name" value="ABC TRANSPORTER, SUBSTRATE-BINDING LIPOPROTEIN"/>
    <property type="match status" value="1"/>
</dbReference>
<feature type="region of interest" description="Disordered" evidence="1">
    <location>
        <begin position="352"/>
        <end position="380"/>
    </location>
</feature>
<dbReference type="RefSeq" id="WP_201427975.1">
    <property type="nucleotide sequence ID" value="NZ_JAEQMG010000117.1"/>
</dbReference>
<keyword evidence="4" id="KW-1185">Reference proteome</keyword>
<keyword evidence="2" id="KW-0472">Membrane</keyword>
<comment type="caution">
    <text evidence="3">The sequence shown here is derived from an EMBL/GenBank/DDBJ whole genome shotgun (WGS) entry which is preliminary data.</text>
</comment>